<keyword evidence="3" id="KW-1185">Reference proteome</keyword>
<reference evidence="2 3" key="1">
    <citation type="submission" date="2018-06" db="EMBL/GenBank/DDBJ databases">
        <title>The Genome of Cuscuta australis (Dodder) Provides Insight into the Evolution of Plant Parasitism.</title>
        <authorList>
            <person name="Liu H."/>
        </authorList>
    </citation>
    <scope>NUCLEOTIDE SEQUENCE [LARGE SCALE GENOMIC DNA]</scope>
    <source>
        <strain evidence="3">cv. Yunnan</strain>
        <tissue evidence="2">Vines</tissue>
    </source>
</reference>
<dbReference type="EMBL" id="NQVE01000067">
    <property type="protein sequence ID" value="RAL50150.1"/>
    <property type="molecule type" value="Genomic_DNA"/>
</dbReference>
<dbReference type="Proteomes" id="UP000249390">
    <property type="component" value="Unassembled WGS sequence"/>
</dbReference>
<dbReference type="AlphaFoldDB" id="A0A328DY53"/>
<gene>
    <name evidence="2" type="ORF">DM860_007824</name>
</gene>
<proteinExistence type="predicted"/>
<organism evidence="2 3">
    <name type="scientific">Cuscuta australis</name>
    <dbReference type="NCBI Taxonomy" id="267555"/>
    <lineage>
        <taxon>Eukaryota</taxon>
        <taxon>Viridiplantae</taxon>
        <taxon>Streptophyta</taxon>
        <taxon>Embryophyta</taxon>
        <taxon>Tracheophyta</taxon>
        <taxon>Spermatophyta</taxon>
        <taxon>Magnoliopsida</taxon>
        <taxon>eudicotyledons</taxon>
        <taxon>Gunneridae</taxon>
        <taxon>Pentapetalae</taxon>
        <taxon>asterids</taxon>
        <taxon>lamiids</taxon>
        <taxon>Solanales</taxon>
        <taxon>Convolvulaceae</taxon>
        <taxon>Cuscuteae</taxon>
        <taxon>Cuscuta</taxon>
        <taxon>Cuscuta subgen. Grammica</taxon>
        <taxon>Cuscuta sect. Cleistogrammica</taxon>
    </lineage>
</organism>
<sequence>MEGGGAWTVSVPLQQLTKSEEVESTLQSPIRKFPNTHPNSSVTLHPYTFVSKPPMLLKFSELQSANDSQTGDG</sequence>
<evidence type="ECO:0000313" key="3">
    <source>
        <dbReference type="Proteomes" id="UP000249390"/>
    </source>
</evidence>
<feature type="region of interest" description="Disordered" evidence="1">
    <location>
        <begin position="19"/>
        <end position="45"/>
    </location>
</feature>
<evidence type="ECO:0000256" key="1">
    <source>
        <dbReference type="SAM" id="MobiDB-lite"/>
    </source>
</evidence>
<name>A0A328DY53_9ASTE</name>
<evidence type="ECO:0000313" key="2">
    <source>
        <dbReference type="EMBL" id="RAL50150.1"/>
    </source>
</evidence>
<protein>
    <submittedName>
        <fullName evidence="2">Uncharacterized protein</fullName>
    </submittedName>
</protein>
<accession>A0A328DY53</accession>
<comment type="caution">
    <text evidence="2">The sequence shown here is derived from an EMBL/GenBank/DDBJ whole genome shotgun (WGS) entry which is preliminary data.</text>
</comment>